<dbReference type="PROSITE" id="PS00122">
    <property type="entry name" value="CARBOXYLESTERASE_B_1"/>
    <property type="match status" value="1"/>
</dbReference>
<feature type="chain" id="PRO_5026372255" description="Carboxylic ester hydrolase" evidence="3">
    <location>
        <begin position="19"/>
        <end position="529"/>
    </location>
</feature>
<feature type="domain" description="Carboxylesterase type B" evidence="4">
    <location>
        <begin position="38"/>
        <end position="503"/>
    </location>
</feature>
<dbReference type="SUPFAM" id="SSF53474">
    <property type="entry name" value="alpha/beta-Hydrolases"/>
    <property type="match status" value="1"/>
</dbReference>
<dbReference type="OrthoDB" id="408631at2759"/>
<dbReference type="InterPro" id="IPR029058">
    <property type="entry name" value="AB_hydrolase_fold"/>
</dbReference>
<dbReference type="GO" id="GO:0016787">
    <property type="term" value="F:hydrolase activity"/>
    <property type="evidence" value="ECO:0007669"/>
    <property type="project" value="UniProtKB-KW"/>
</dbReference>
<evidence type="ECO:0000256" key="2">
    <source>
        <dbReference type="ARBA" id="ARBA00022801"/>
    </source>
</evidence>
<gene>
    <name evidence="5" type="ORF">K458DRAFT_376602</name>
</gene>
<evidence type="ECO:0000313" key="5">
    <source>
        <dbReference type="EMBL" id="KAF2678354.1"/>
    </source>
</evidence>
<dbReference type="Proteomes" id="UP000799291">
    <property type="component" value="Unassembled WGS sequence"/>
</dbReference>
<evidence type="ECO:0000256" key="1">
    <source>
        <dbReference type="ARBA" id="ARBA00005964"/>
    </source>
</evidence>
<comment type="similarity">
    <text evidence="1 3">Belongs to the type-B carboxylesterase/lipase family.</text>
</comment>
<dbReference type="Gene3D" id="3.40.50.1820">
    <property type="entry name" value="alpha/beta hydrolase"/>
    <property type="match status" value="1"/>
</dbReference>
<keyword evidence="3" id="KW-0732">Signal</keyword>
<proteinExistence type="inferred from homology"/>
<dbReference type="PANTHER" id="PTHR11559">
    <property type="entry name" value="CARBOXYLESTERASE"/>
    <property type="match status" value="1"/>
</dbReference>
<keyword evidence="6" id="KW-1185">Reference proteome</keyword>
<dbReference type="Pfam" id="PF00135">
    <property type="entry name" value="COesterase"/>
    <property type="match status" value="1"/>
</dbReference>
<keyword evidence="2 3" id="KW-0378">Hydrolase</keyword>
<reference evidence="5" key="1">
    <citation type="journal article" date="2020" name="Stud. Mycol.">
        <title>101 Dothideomycetes genomes: a test case for predicting lifestyles and emergence of pathogens.</title>
        <authorList>
            <person name="Haridas S."/>
            <person name="Albert R."/>
            <person name="Binder M."/>
            <person name="Bloem J."/>
            <person name="Labutti K."/>
            <person name="Salamov A."/>
            <person name="Andreopoulos B."/>
            <person name="Baker S."/>
            <person name="Barry K."/>
            <person name="Bills G."/>
            <person name="Bluhm B."/>
            <person name="Cannon C."/>
            <person name="Castanera R."/>
            <person name="Culley D."/>
            <person name="Daum C."/>
            <person name="Ezra D."/>
            <person name="Gonzalez J."/>
            <person name="Henrissat B."/>
            <person name="Kuo A."/>
            <person name="Liang C."/>
            <person name="Lipzen A."/>
            <person name="Lutzoni F."/>
            <person name="Magnuson J."/>
            <person name="Mondo S."/>
            <person name="Nolan M."/>
            <person name="Ohm R."/>
            <person name="Pangilinan J."/>
            <person name="Park H.-J."/>
            <person name="Ramirez L."/>
            <person name="Alfaro M."/>
            <person name="Sun H."/>
            <person name="Tritt A."/>
            <person name="Yoshinaga Y."/>
            <person name="Zwiers L.-H."/>
            <person name="Turgeon B."/>
            <person name="Goodwin S."/>
            <person name="Spatafora J."/>
            <person name="Crous P."/>
            <person name="Grigoriev I."/>
        </authorList>
    </citation>
    <scope>NUCLEOTIDE SEQUENCE</scope>
    <source>
        <strain evidence="5">CBS 122367</strain>
    </source>
</reference>
<evidence type="ECO:0000259" key="4">
    <source>
        <dbReference type="Pfam" id="PF00135"/>
    </source>
</evidence>
<evidence type="ECO:0000313" key="6">
    <source>
        <dbReference type="Proteomes" id="UP000799291"/>
    </source>
</evidence>
<dbReference type="InterPro" id="IPR019826">
    <property type="entry name" value="Carboxylesterase_B_AS"/>
</dbReference>
<accession>A0A6G1IJD4</accession>
<protein>
    <recommendedName>
        <fullName evidence="3">Carboxylic ester hydrolase</fullName>
        <ecNumber evidence="3">3.1.1.-</ecNumber>
    </recommendedName>
</protein>
<dbReference type="EMBL" id="MU005612">
    <property type="protein sequence ID" value="KAF2678354.1"/>
    <property type="molecule type" value="Genomic_DNA"/>
</dbReference>
<name>A0A6G1IJD4_9PLEO</name>
<evidence type="ECO:0000256" key="3">
    <source>
        <dbReference type="RuleBase" id="RU361235"/>
    </source>
</evidence>
<sequence>MFILLAFSATIIAKAVLAQNNTGAVVNLGYARYRAHYNDTLDINEFLGLPFATPPVGTLRWKAPQPYSPPYDLNATVTDTKRGSQCVQGYPPRGAGNVPGGPPVMGSEDCLVLDVYTPGKISKDAKLPVLFSIHGGGYTLGNASLGDPYALMRHSKNAFIFVSIQYRLGAYGFLGSQKYVKEGGAANVGLLDQRFAMEWVQKNIAAFGGDPAKVTIQGGSAGGGSVTSHMLWKGGSEKAPFRAAMADFPWWQQYLRDEQLATQFSHLLSGANCSTLACLQGVSEDTLKAASQGSYVLGYASGHYGYGSFYYGPYVDGDLLRNLPSKEFKAGHFVKVPTWVSREGLEGVTFSNQSMTTVEEETADMKKHFPYASESFIEKVYELYPLASFNSTFWRRQSWFGDFSIDCPTYYIATSLAASKTPVFKEIFNAGAKTHGSTLPYLGVLDPAADPSVNLTLADAMKDWMVSFALHEDPNTQSWSNAAKPIWPDYKTGEVMSLNDTNYGPLDDRYYDNSDRCRFFWENGDVVQN</sequence>
<organism evidence="5 6">
    <name type="scientific">Lentithecium fluviatile CBS 122367</name>
    <dbReference type="NCBI Taxonomy" id="1168545"/>
    <lineage>
        <taxon>Eukaryota</taxon>
        <taxon>Fungi</taxon>
        <taxon>Dikarya</taxon>
        <taxon>Ascomycota</taxon>
        <taxon>Pezizomycotina</taxon>
        <taxon>Dothideomycetes</taxon>
        <taxon>Pleosporomycetidae</taxon>
        <taxon>Pleosporales</taxon>
        <taxon>Massarineae</taxon>
        <taxon>Lentitheciaceae</taxon>
        <taxon>Lentithecium</taxon>
    </lineage>
</organism>
<dbReference type="AlphaFoldDB" id="A0A6G1IJD4"/>
<dbReference type="InterPro" id="IPR050309">
    <property type="entry name" value="Type-B_Carboxylest/Lipase"/>
</dbReference>
<dbReference type="InterPro" id="IPR002018">
    <property type="entry name" value="CarbesteraseB"/>
</dbReference>
<dbReference type="EC" id="3.1.1.-" evidence="3"/>
<feature type="signal peptide" evidence="3">
    <location>
        <begin position="1"/>
        <end position="18"/>
    </location>
</feature>